<dbReference type="SUPFAM" id="SSF52949">
    <property type="entry name" value="Macro domain-like"/>
    <property type="match status" value="1"/>
</dbReference>
<dbReference type="RefSeq" id="XP_007787484.1">
    <property type="nucleotide sequence ID" value="XM_007789294.1"/>
</dbReference>
<dbReference type="Gene3D" id="3.40.220.10">
    <property type="entry name" value="Leucine Aminopeptidase, subunit E, domain 1"/>
    <property type="match status" value="1"/>
</dbReference>
<dbReference type="AlphaFoldDB" id="U1GC53"/>
<dbReference type="HOGENOM" id="CLU_024412_0_0_1"/>
<reference evidence="4" key="1">
    <citation type="journal article" date="2014" name="BMC Genomics">
        <title>Genome characteristics reveal the impact of lichenization on lichen-forming fungus Endocarpon pusillum Hedwig (Verrucariales, Ascomycota).</title>
        <authorList>
            <person name="Wang Y.-Y."/>
            <person name="Liu B."/>
            <person name="Zhang X.-Y."/>
            <person name="Zhou Q.-M."/>
            <person name="Zhang T."/>
            <person name="Li H."/>
            <person name="Yu Y.-F."/>
            <person name="Zhang X.-L."/>
            <person name="Hao X.-Y."/>
            <person name="Wang M."/>
            <person name="Wang L."/>
            <person name="Wei J.-C."/>
        </authorList>
    </citation>
    <scope>NUCLEOTIDE SEQUENCE [LARGE SCALE GENOMIC DNA]</scope>
    <source>
        <strain evidence="4">Z07020 / HMAS-L-300199</strain>
    </source>
</reference>
<accession>U1GC53</accession>
<dbReference type="eggNOG" id="ENOG502RY8X">
    <property type="taxonomic scope" value="Eukaryota"/>
</dbReference>
<evidence type="ECO:0000313" key="3">
    <source>
        <dbReference type="EMBL" id="ERF75137.1"/>
    </source>
</evidence>
<organism evidence="3 4">
    <name type="scientific">Endocarpon pusillum (strain Z07020 / HMAS-L-300199)</name>
    <name type="common">Lichen-forming fungus</name>
    <dbReference type="NCBI Taxonomy" id="1263415"/>
    <lineage>
        <taxon>Eukaryota</taxon>
        <taxon>Fungi</taxon>
        <taxon>Dikarya</taxon>
        <taxon>Ascomycota</taxon>
        <taxon>Pezizomycotina</taxon>
        <taxon>Eurotiomycetes</taxon>
        <taxon>Chaetothyriomycetidae</taxon>
        <taxon>Verrucariales</taxon>
        <taxon>Verrucariaceae</taxon>
        <taxon>Endocarpon</taxon>
    </lineage>
</organism>
<dbReference type="OrthoDB" id="9985428at2759"/>
<feature type="domain" description="Microbial-type PARG catalytic" evidence="2">
    <location>
        <begin position="145"/>
        <end position="231"/>
    </location>
</feature>
<dbReference type="InterPro" id="IPR019261">
    <property type="entry name" value="PARG_cat_microbial"/>
</dbReference>
<dbReference type="PANTHER" id="PTHR35596">
    <property type="entry name" value="DUF2263 DOMAIN-CONTAINING PROTEIN"/>
    <property type="match status" value="1"/>
</dbReference>
<dbReference type="OMA" id="EFKGWFE"/>
<evidence type="ECO:0000313" key="4">
    <source>
        <dbReference type="Proteomes" id="UP000019373"/>
    </source>
</evidence>
<dbReference type="NCBIfam" id="TIGR02452">
    <property type="entry name" value="TIGR02452 family protein"/>
    <property type="match status" value="1"/>
</dbReference>
<evidence type="ECO:0000259" key="2">
    <source>
        <dbReference type="Pfam" id="PF10021"/>
    </source>
</evidence>
<dbReference type="PANTHER" id="PTHR35596:SF1">
    <property type="entry name" value="MICROBIAL-TYPE PARG CATALYTIC DOMAIN-CONTAINING PROTEIN"/>
    <property type="match status" value="1"/>
</dbReference>
<keyword evidence="4" id="KW-1185">Reference proteome</keyword>
<dbReference type="Pfam" id="PF10021">
    <property type="entry name" value="PARG_cat_microb"/>
    <property type="match status" value="1"/>
</dbReference>
<dbReference type="EMBL" id="KE720818">
    <property type="protein sequence ID" value="ERF75137.1"/>
    <property type="molecule type" value="Genomic_DNA"/>
</dbReference>
<proteinExistence type="predicted"/>
<dbReference type="GeneID" id="19241121"/>
<gene>
    <name evidence="3" type="ORF">EPUS_06177</name>
</gene>
<feature type="compositionally biased region" description="Basic and acidic residues" evidence="1">
    <location>
        <begin position="48"/>
        <end position="61"/>
    </location>
</feature>
<sequence length="364" mass="39981">MTDQRESTSHGNINLYINLYPETRRKKDEDRIDDVEHDDGASSPYFESNEKSKSGQVEDKAKKRQQRQTLLSLGSDGHLSTRKPLTNPTKRSDAARKPLKEIAAETKTLLPGLLATRPDVPDKGYLYTDGDAPILDKKYCPGLPATKVRVINSDSIDAALALGSSAMNNRHPCVLNMANANSAGGGWQHGALAQEEALCYRTSLSRTLKRHYYPLPAKGGIYSPYVLVIRNNMKSGHDLLDLRNPAALPVISAISVAAVCMPQTTAGANGVLTYRLGQDKRLMEEKMRVILRIAARNRHRQLVLGAFGCGAFANPKDEVVNMWASVLKEAEFGGGWWSDVVFAVLDDGRGNLQTFKNSLDGMMV</sequence>
<dbReference type="Proteomes" id="UP000019373">
    <property type="component" value="Unassembled WGS sequence"/>
</dbReference>
<evidence type="ECO:0000256" key="1">
    <source>
        <dbReference type="SAM" id="MobiDB-lite"/>
    </source>
</evidence>
<dbReference type="InterPro" id="IPR043472">
    <property type="entry name" value="Macro_dom-like"/>
</dbReference>
<protein>
    <recommendedName>
        <fullName evidence="2">Microbial-type PARG catalytic domain-containing protein</fullName>
    </recommendedName>
</protein>
<feature type="region of interest" description="Disordered" evidence="1">
    <location>
        <begin position="1"/>
        <end position="97"/>
    </location>
</feature>
<name>U1GC53_ENDPU</name>
<dbReference type="InterPro" id="IPR012664">
    <property type="entry name" value="CHP02452"/>
</dbReference>